<organism evidence="1">
    <name type="scientific">marine metagenome</name>
    <dbReference type="NCBI Taxonomy" id="408172"/>
    <lineage>
        <taxon>unclassified sequences</taxon>
        <taxon>metagenomes</taxon>
        <taxon>ecological metagenomes</taxon>
    </lineage>
</organism>
<gene>
    <name evidence="1" type="ORF">METZ01_LOCUS233619</name>
</gene>
<dbReference type="AlphaFoldDB" id="A0A382H0V2"/>
<protein>
    <submittedName>
        <fullName evidence="1">Uncharacterized protein</fullName>
    </submittedName>
</protein>
<evidence type="ECO:0000313" key="1">
    <source>
        <dbReference type="EMBL" id="SVB80765.1"/>
    </source>
</evidence>
<accession>A0A382H0V2</accession>
<name>A0A382H0V2_9ZZZZ</name>
<proteinExistence type="predicted"/>
<reference evidence="1" key="1">
    <citation type="submission" date="2018-05" db="EMBL/GenBank/DDBJ databases">
        <authorList>
            <person name="Lanie J.A."/>
            <person name="Ng W.-L."/>
            <person name="Kazmierczak K.M."/>
            <person name="Andrzejewski T.M."/>
            <person name="Davidsen T.M."/>
            <person name="Wayne K.J."/>
            <person name="Tettelin H."/>
            <person name="Glass J.I."/>
            <person name="Rusch D."/>
            <person name="Podicherti R."/>
            <person name="Tsui H.-C.T."/>
            <person name="Winkler M.E."/>
        </authorList>
    </citation>
    <scope>NUCLEOTIDE SEQUENCE</scope>
</reference>
<dbReference type="EMBL" id="UINC01058469">
    <property type="protein sequence ID" value="SVB80765.1"/>
    <property type="molecule type" value="Genomic_DNA"/>
</dbReference>
<sequence>MFFSGVDVAIAILSRINRLTAMALPIGKNGMRFFCVRD</sequence>